<evidence type="ECO:0000256" key="3">
    <source>
        <dbReference type="ARBA" id="ARBA00022448"/>
    </source>
</evidence>
<dbReference type="EMBL" id="JPIN01000002">
    <property type="protein sequence ID" value="KFZ29471.1"/>
    <property type="molecule type" value="Genomic_DNA"/>
</dbReference>
<evidence type="ECO:0000256" key="6">
    <source>
        <dbReference type="ARBA" id="ARBA00022692"/>
    </source>
</evidence>
<keyword evidence="7" id="KW-0479">Metal-binding</keyword>
<keyword evidence="11 13" id="KW-0472">Membrane</keyword>
<evidence type="ECO:0000313" key="15">
    <source>
        <dbReference type="EMBL" id="KFZ29471.1"/>
    </source>
</evidence>
<organism evidence="15 16">
    <name type="scientific">Pseudidiomarina atlantica</name>
    <dbReference type="NCBI Taxonomy" id="1517416"/>
    <lineage>
        <taxon>Bacteria</taxon>
        <taxon>Pseudomonadati</taxon>
        <taxon>Pseudomonadota</taxon>
        <taxon>Gammaproteobacteria</taxon>
        <taxon>Alteromonadales</taxon>
        <taxon>Idiomarinaceae</taxon>
        <taxon>Pseudidiomarina</taxon>
    </lineage>
</organism>
<proteinExistence type="inferred from homology"/>
<keyword evidence="3" id="KW-0813">Transport</keyword>
<comment type="subcellular location">
    <subcellularLocation>
        <location evidence="2">Cell membrane</location>
        <topology evidence="2">Multi-pass membrane protein</topology>
    </subcellularLocation>
</comment>
<dbReference type="eggNOG" id="COG3038">
    <property type="taxonomic scope" value="Bacteria"/>
</dbReference>
<dbReference type="Proteomes" id="UP000053718">
    <property type="component" value="Unassembled WGS sequence"/>
</dbReference>
<gene>
    <name evidence="15" type="ORF">IDAT_03745</name>
</gene>
<evidence type="ECO:0000256" key="12">
    <source>
        <dbReference type="ARBA" id="ARBA00037975"/>
    </source>
</evidence>
<dbReference type="GO" id="GO:0020037">
    <property type="term" value="F:heme binding"/>
    <property type="evidence" value="ECO:0007669"/>
    <property type="project" value="TreeGrafter"/>
</dbReference>
<dbReference type="InterPro" id="IPR016174">
    <property type="entry name" value="Di-haem_cyt_TM"/>
</dbReference>
<evidence type="ECO:0000256" key="8">
    <source>
        <dbReference type="ARBA" id="ARBA00022982"/>
    </source>
</evidence>
<evidence type="ECO:0000256" key="7">
    <source>
        <dbReference type="ARBA" id="ARBA00022723"/>
    </source>
</evidence>
<dbReference type="AlphaFoldDB" id="A0A094JA63"/>
<dbReference type="GO" id="GO:0046872">
    <property type="term" value="F:metal ion binding"/>
    <property type="evidence" value="ECO:0007669"/>
    <property type="project" value="UniProtKB-KW"/>
</dbReference>
<name>A0A094JA63_9GAMM</name>
<keyword evidence="8" id="KW-0249">Electron transport</keyword>
<protein>
    <submittedName>
        <fullName evidence="15">Cytochrome B561</fullName>
    </submittedName>
</protein>
<dbReference type="PANTHER" id="PTHR30529">
    <property type="entry name" value="CYTOCHROME B561"/>
    <property type="match status" value="1"/>
</dbReference>
<evidence type="ECO:0000259" key="14">
    <source>
        <dbReference type="Pfam" id="PF01292"/>
    </source>
</evidence>
<evidence type="ECO:0000256" key="9">
    <source>
        <dbReference type="ARBA" id="ARBA00022989"/>
    </source>
</evidence>
<reference evidence="15 16" key="1">
    <citation type="submission" date="2014-06" db="EMBL/GenBank/DDBJ databases">
        <title>Draft genome sequence of Idiomarina sp. MCCC 1A10513.</title>
        <authorList>
            <person name="Du J."/>
            <person name="Lai Q."/>
            <person name="Shao Z."/>
        </authorList>
    </citation>
    <scope>NUCLEOTIDE SEQUENCE [LARGE SCALE GENOMIC DNA]</scope>
    <source>
        <strain evidence="15 16">MCCC 1A10513</strain>
    </source>
</reference>
<dbReference type="InterPro" id="IPR052168">
    <property type="entry name" value="Cytochrome_b561_oxidase"/>
</dbReference>
<evidence type="ECO:0000256" key="5">
    <source>
        <dbReference type="ARBA" id="ARBA00022617"/>
    </source>
</evidence>
<dbReference type="Pfam" id="PF01292">
    <property type="entry name" value="Ni_hydr_CYTB"/>
    <property type="match status" value="1"/>
</dbReference>
<evidence type="ECO:0000256" key="10">
    <source>
        <dbReference type="ARBA" id="ARBA00023004"/>
    </source>
</evidence>
<dbReference type="RefSeq" id="WP_034730616.1">
    <property type="nucleotide sequence ID" value="NZ_JPIN01000002.1"/>
</dbReference>
<feature type="domain" description="Cytochrome b561 bacterial/Ni-hydrogenase" evidence="14">
    <location>
        <begin position="7"/>
        <end position="175"/>
    </location>
</feature>
<dbReference type="GO" id="GO:0022904">
    <property type="term" value="P:respiratory electron transport chain"/>
    <property type="evidence" value="ECO:0007669"/>
    <property type="project" value="InterPro"/>
</dbReference>
<evidence type="ECO:0000256" key="1">
    <source>
        <dbReference type="ARBA" id="ARBA00001970"/>
    </source>
</evidence>
<keyword evidence="9 13" id="KW-1133">Transmembrane helix</keyword>
<feature type="transmembrane region" description="Helical" evidence="13">
    <location>
        <begin position="45"/>
        <end position="64"/>
    </location>
</feature>
<feature type="transmembrane region" description="Helical" evidence="13">
    <location>
        <begin position="139"/>
        <end position="159"/>
    </location>
</feature>
<feature type="transmembrane region" description="Helical" evidence="13">
    <location>
        <begin position="85"/>
        <end position="106"/>
    </location>
</feature>
<comment type="similarity">
    <text evidence="12">Belongs to the cytochrome b561 family.</text>
</comment>
<comment type="caution">
    <text evidence="15">The sequence shown here is derived from an EMBL/GenBank/DDBJ whole genome shotgun (WGS) entry which is preliminary data.</text>
</comment>
<dbReference type="InterPro" id="IPR011577">
    <property type="entry name" value="Cyt_b561_bac/Ni-Hgenase"/>
</dbReference>
<dbReference type="SUPFAM" id="SSF81342">
    <property type="entry name" value="Transmembrane di-heme cytochromes"/>
    <property type="match status" value="1"/>
</dbReference>
<evidence type="ECO:0000256" key="4">
    <source>
        <dbReference type="ARBA" id="ARBA00022475"/>
    </source>
</evidence>
<accession>A0A094JA63</accession>
<keyword evidence="10" id="KW-0408">Iron</keyword>
<evidence type="ECO:0000256" key="2">
    <source>
        <dbReference type="ARBA" id="ARBA00004651"/>
    </source>
</evidence>
<dbReference type="Gene3D" id="1.20.950.20">
    <property type="entry name" value="Transmembrane di-heme cytochromes, Chain C"/>
    <property type="match status" value="2"/>
</dbReference>
<evidence type="ECO:0000256" key="13">
    <source>
        <dbReference type="SAM" id="Phobius"/>
    </source>
</evidence>
<evidence type="ECO:0000313" key="16">
    <source>
        <dbReference type="Proteomes" id="UP000053718"/>
    </source>
</evidence>
<keyword evidence="16" id="KW-1185">Reference proteome</keyword>
<keyword evidence="5" id="KW-0349">Heme</keyword>
<dbReference type="PANTHER" id="PTHR30529:SF6">
    <property type="entry name" value="BLL0291 PROTEIN"/>
    <property type="match status" value="1"/>
</dbReference>
<sequence>MSKVPQFSRAARWLHWSMALLLLSLLFAGLTMVRALEPWQLTLLQLHKSFGLVALVLVLIRLWVRMRTQAPALPADLAAWQRVSARLSHIGLYACMLAMPVSGYLMQNAAGRPLEVFGVLTLPALLEVDLAVYGMLREVHGWVALAFIVLILVHVAAALQHGLIRRDGVLQTMTGRRRP</sequence>
<comment type="cofactor">
    <cofactor evidence="1">
        <name>heme b</name>
        <dbReference type="ChEBI" id="CHEBI:60344"/>
    </cofactor>
</comment>
<keyword evidence="4" id="KW-1003">Cell membrane</keyword>
<evidence type="ECO:0000256" key="11">
    <source>
        <dbReference type="ARBA" id="ARBA00023136"/>
    </source>
</evidence>
<dbReference type="GO" id="GO:0005886">
    <property type="term" value="C:plasma membrane"/>
    <property type="evidence" value="ECO:0007669"/>
    <property type="project" value="UniProtKB-SubCell"/>
</dbReference>
<keyword evidence="6 13" id="KW-0812">Transmembrane</keyword>
<dbReference type="OrthoDB" id="1247465at2"/>
<dbReference type="GO" id="GO:0009055">
    <property type="term" value="F:electron transfer activity"/>
    <property type="evidence" value="ECO:0007669"/>
    <property type="project" value="InterPro"/>
</dbReference>
<dbReference type="STRING" id="1517416.IDAT_03745"/>